<dbReference type="EMBL" id="PUIB01000023">
    <property type="protein sequence ID" value="PQO29067.1"/>
    <property type="molecule type" value="Genomic_DNA"/>
</dbReference>
<protein>
    <recommendedName>
        <fullName evidence="3">Thioredoxin domain-containing protein</fullName>
    </recommendedName>
</protein>
<dbReference type="SUPFAM" id="SSF52833">
    <property type="entry name" value="Thioredoxin-like"/>
    <property type="match status" value="1"/>
</dbReference>
<dbReference type="Pfam" id="PF00578">
    <property type="entry name" value="AhpC-TSA"/>
    <property type="match status" value="1"/>
</dbReference>
<gene>
    <name evidence="4" type="ORF">C5Y98_22950</name>
</gene>
<dbReference type="InterPro" id="IPR036249">
    <property type="entry name" value="Thioredoxin-like_sf"/>
</dbReference>
<dbReference type="Proteomes" id="UP000239388">
    <property type="component" value="Unassembled WGS sequence"/>
</dbReference>
<proteinExistence type="predicted"/>
<reference evidence="4 5" key="1">
    <citation type="submission" date="2018-02" db="EMBL/GenBank/DDBJ databases">
        <title>Comparative genomes isolates from brazilian mangrove.</title>
        <authorList>
            <person name="Araujo J.E."/>
            <person name="Taketani R.G."/>
            <person name="Silva M.C.P."/>
            <person name="Loureco M.V."/>
            <person name="Andreote F.D."/>
        </authorList>
    </citation>
    <scope>NUCLEOTIDE SEQUENCE [LARGE SCALE GENOMIC DNA]</scope>
    <source>
        <strain evidence="4 5">NAP PRIS-MGV</strain>
    </source>
</reference>
<evidence type="ECO:0000256" key="2">
    <source>
        <dbReference type="SAM" id="SignalP"/>
    </source>
</evidence>
<evidence type="ECO:0000313" key="4">
    <source>
        <dbReference type="EMBL" id="PQO29067.1"/>
    </source>
</evidence>
<dbReference type="GO" id="GO:0016491">
    <property type="term" value="F:oxidoreductase activity"/>
    <property type="evidence" value="ECO:0007669"/>
    <property type="project" value="InterPro"/>
</dbReference>
<feature type="domain" description="Thioredoxin" evidence="3">
    <location>
        <begin position="751"/>
        <end position="892"/>
    </location>
</feature>
<dbReference type="InterPro" id="IPR013766">
    <property type="entry name" value="Thioredoxin_domain"/>
</dbReference>
<evidence type="ECO:0000256" key="1">
    <source>
        <dbReference type="SAM" id="MobiDB-lite"/>
    </source>
</evidence>
<dbReference type="Gene3D" id="3.40.30.10">
    <property type="entry name" value="Glutaredoxin"/>
    <property type="match status" value="1"/>
</dbReference>
<dbReference type="PANTHER" id="PTHR42852">
    <property type="entry name" value="THIOL:DISULFIDE INTERCHANGE PROTEIN DSBE"/>
    <property type="match status" value="1"/>
</dbReference>
<organism evidence="4 5">
    <name type="scientific">Blastopirellula marina</name>
    <dbReference type="NCBI Taxonomy" id="124"/>
    <lineage>
        <taxon>Bacteria</taxon>
        <taxon>Pseudomonadati</taxon>
        <taxon>Planctomycetota</taxon>
        <taxon>Planctomycetia</taxon>
        <taxon>Pirellulales</taxon>
        <taxon>Pirellulaceae</taxon>
        <taxon>Blastopirellula</taxon>
    </lineage>
</organism>
<feature type="region of interest" description="Disordered" evidence="1">
    <location>
        <begin position="894"/>
        <end position="918"/>
    </location>
</feature>
<evidence type="ECO:0000313" key="5">
    <source>
        <dbReference type="Proteomes" id="UP000239388"/>
    </source>
</evidence>
<keyword evidence="2" id="KW-0732">Signal</keyword>
<feature type="signal peptide" evidence="2">
    <location>
        <begin position="1"/>
        <end position="21"/>
    </location>
</feature>
<evidence type="ECO:0000259" key="3">
    <source>
        <dbReference type="PROSITE" id="PS51352"/>
    </source>
</evidence>
<dbReference type="InterPro" id="IPR050553">
    <property type="entry name" value="Thioredoxin_ResA/DsbE_sf"/>
</dbReference>
<comment type="caution">
    <text evidence="4">The sequence shown here is derived from an EMBL/GenBank/DDBJ whole genome shotgun (WGS) entry which is preliminary data.</text>
</comment>
<dbReference type="AlphaFoldDB" id="A0A2S8FA84"/>
<feature type="chain" id="PRO_5015689720" description="Thioredoxin domain-containing protein" evidence="2">
    <location>
        <begin position="22"/>
        <end position="918"/>
    </location>
</feature>
<dbReference type="PROSITE" id="PS51352">
    <property type="entry name" value="THIOREDOXIN_2"/>
    <property type="match status" value="1"/>
</dbReference>
<dbReference type="InterPro" id="IPR000866">
    <property type="entry name" value="AhpC/TSA"/>
</dbReference>
<dbReference type="CDD" id="cd02966">
    <property type="entry name" value="TlpA_like_family"/>
    <property type="match status" value="1"/>
</dbReference>
<dbReference type="OrthoDB" id="209942at2"/>
<dbReference type="PANTHER" id="PTHR42852:SF17">
    <property type="entry name" value="THIOREDOXIN-LIKE PROTEIN HI_1115"/>
    <property type="match status" value="1"/>
</dbReference>
<name>A0A2S8FA84_9BACT</name>
<dbReference type="RefSeq" id="WP_105357784.1">
    <property type="nucleotide sequence ID" value="NZ_PUIB01000023.1"/>
</dbReference>
<dbReference type="GO" id="GO:0016209">
    <property type="term" value="F:antioxidant activity"/>
    <property type="evidence" value="ECO:0007669"/>
    <property type="project" value="InterPro"/>
</dbReference>
<sequence>MTLGSHSWIFVALVIAAPALAAPDESAAPVSHLHLKNRDVYLGDLVDIDEPDMLRWQSALSDQPLDFPVAEINAVYRRIGEPTAQTAPYCLELLGGDILYGDLVALTPEKITLKTEMFGEVAAPIQRVARLIRCQEGRDLIYSGPTGMEDWELTESSSPWKDDGGELRVEEVGGISRKFKLPQQFCLELSLVVQDGACFYLELGDLFTLETFGDKLALVRETSKAADVVKLQSIPAGESRLQLLAFVDSAEGTVTISTLIGKVLGTVRLAADSPVEESTLTLKNYNKPLCLEQLRLRVWNGVLSSELAGDGAVVHSSSGESRAAKTVRLDSEAGQLVITNGQDATESLPWDGIAAITFPTAAKKSEATSRLNLRNGVRVSGDLRAVKEGALQLHVANVDATLNVPIDQIDSLIGISDEKATATNDYPVLEAEDELSHGDLVDTPDGGDPNCLYWKPSGSLTIASLRPDLSARIRFRAALPQPKTDAANRTTTSGITASDRFRMAYGFAPTDSKNVSGANEGEVLTLVSGDSFVCRVQSIDENFVTFVSQLVEVKRVPRELVLGWHTSIATNLDTLNDDKRDRLLTLPRRQRDDPPTHMIESNRGDFLRGRLLGMNETSVIMEVRLEEKKIDRSVVRRIVWLGENGEDPESDINNLLPQNSNAPLVQAVHLDGFRLTFASRGVVQGAINGECVSLGACQINLEDVYQLLLGKRIGEAAAELAEAWKLKDATDPLFAQDDGGGGGANPGNSSSLVGNPAPDFTLDLLDGEDKFTLSKQQGSVVVLDFWATWCGPCIQAMPQIDGVVKEFEDQGVKLIGVNMQEDRQSIKSLLERIKLSPTVVLDIDGATAEKYQVTAIPQTVIIDRQGKVANLFVGGGPQFAGQLREALKKVVEAPAEPAAEEAEEIKEEAPAEEAAAEK</sequence>
<accession>A0A2S8FA84</accession>